<dbReference type="PROSITE" id="PS50048">
    <property type="entry name" value="ZN2_CY6_FUNGAL_2"/>
    <property type="match status" value="1"/>
</dbReference>
<reference evidence="7" key="1">
    <citation type="submission" date="2013-07" db="EMBL/GenBank/DDBJ databases">
        <title>The Genome Sequence of Cryptococcus pinus CBS10737.</title>
        <authorList>
            <consortium name="The Broad Institute Genome Sequencing Platform"/>
            <person name="Cuomo C."/>
            <person name="Litvintseva A."/>
            <person name="Chen Y."/>
            <person name="Heitman J."/>
            <person name="Sun S."/>
            <person name="Springer D."/>
            <person name="Dromer F."/>
            <person name="Young S.K."/>
            <person name="Zeng Q."/>
            <person name="Gargeya S."/>
            <person name="Fitzgerald M."/>
            <person name="Abouelleil A."/>
            <person name="Alvarado L."/>
            <person name="Berlin A.M."/>
            <person name="Chapman S.B."/>
            <person name="Dewar J."/>
            <person name="Goldberg J."/>
            <person name="Griggs A."/>
            <person name="Gujja S."/>
            <person name="Hansen M."/>
            <person name="Howarth C."/>
            <person name="Imamovic A."/>
            <person name="Larimer J."/>
            <person name="McCowan C."/>
            <person name="Murphy C."/>
            <person name="Pearson M."/>
            <person name="Priest M."/>
            <person name="Roberts A."/>
            <person name="Saif S."/>
            <person name="Shea T."/>
            <person name="Sykes S."/>
            <person name="Wortman J."/>
            <person name="Nusbaum C."/>
            <person name="Birren B."/>
        </authorList>
    </citation>
    <scope>NUCLEOTIDE SEQUENCE [LARGE SCALE GENOMIC DNA]</scope>
    <source>
        <strain evidence="7">CBS 10737</strain>
    </source>
</reference>
<evidence type="ECO:0000256" key="1">
    <source>
        <dbReference type="ARBA" id="ARBA00023015"/>
    </source>
</evidence>
<evidence type="ECO:0000313" key="8">
    <source>
        <dbReference type="EMBL" id="WWC69362.1"/>
    </source>
</evidence>
<gene>
    <name evidence="7" type="ORF">I206_01693</name>
    <name evidence="8" type="ORF">I206_103301</name>
</gene>
<dbReference type="InterPro" id="IPR001138">
    <property type="entry name" value="Zn2Cys6_DnaBD"/>
</dbReference>
<feature type="region of interest" description="Disordered" evidence="5">
    <location>
        <begin position="392"/>
        <end position="414"/>
    </location>
</feature>
<evidence type="ECO:0000256" key="5">
    <source>
        <dbReference type="SAM" id="MobiDB-lite"/>
    </source>
</evidence>
<reference evidence="8" key="4">
    <citation type="submission" date="2024-02" db="EMBL/GenBank/DDBJ databases">
        <title>Comparative genomics of Cryptococcus and Kwoniella reveals pathogenesis evolution and contrasting modes of karyotype evolution via chromosome fusion or intercentromeric recombination.</title>
        <authorList>
            <person name="Coelho M.A."/>
            <person name="David-Palma M."/>
            <person name="Shea T."/>
            <person name="Bowers K."/>
            <person name="McGinley-Smith S."/>
            <person name="Mohammad A.W."/>
            <person name="Gnirke A."/>
            <person name="Yurkov A.M."/>
            <person name="Nowrousian M."/>
            <person name="Sun S."/>
            <person name="Cuomo C.A."/>
            <person name="Heitman J."/>
        </authorList>
    </citation>
    <scope>NUCLEOTIDE SEQUENCE</scope>
    <source>
        <strain evidence="8">CBS 10737</strain>
    </source>
</reference>
<evidence type="ECO:0000313" key="7">
    <source>
        <dbReference type="EMBL" id="OCF52404.1"/>
    </source>
</evidence>
<evidence type="ECO:0000313" key="9">
    <source>
        <dbReference type="Proteomes" id="UP000094020"/>
    </source>
</evidence>
<dbReference type="GeneID" id="30170062"/>
<dbReference type="GO" id="GO:0000981">
    <property type="term" value="F:DNA-binding transcription factor activity, RNA polymerase II-specific"/>
    <property type="evidence" value="ECO:0007669"/>
    <property type="project" value="InterPro"/>
</dbReference>
<feature type="compositionally biased region" description="Low complexity" evidence="5">
    <location>
        <begin position="158"/>
        <end position="167"/>
    </location>
</feature>
<feature type="domain" description="Zn(2)-C6 fungal-type" evidence="6">
    <location>
        <begin position="417"/>
        <end position="448"/>
    </location>
</feature>
<evidence type="ECO:0000259" key="6">
    <source>
        <dbReference type="PROSITE" id="PS50048"/>
    </source>
</evidence>
<keyword evidence="4" id="KW-0539">Nucleus</keyword>
<dbReference type="RefSeq" id="XP_019013623.1">
    <property type="nucleotide sequence ID" value="XM_019153462.1"/>
</dbReference>
<dbReference type="EMBL" id="KI894008">
    <property type="protein sequence ID" value="OCF52404.1"/>
    <property type="molecule type" value="Genomic_DNA"/>
</dbReference>
<feature type="compositionally biased region" description="Basic and acidic residues" evidence="5">
    <location>
        <begin position="486"/>
        <end position="495"/>
    </location>
</feature>
<feature type="compositionally biased region" description="Low complexity" evidence="5">
    <location>
        <begin position="98"/>
        <end position="111"/>
    </location>
</feature>
<protein>
    <recommendedName>
        <fullName evidence="6">Zn(2)-C6 fungal-type domain-containing protein</fullName>
    </recommendedName>
</protein>
<dbReference type="SUPFAM" id="SSF57701">
    <property type="entry name" value="Zn2/Cys6 DNA-binding domain"/>
    <property type="match status" value="1"/>
</dbReference>
<accession>A0A1B9IAC8</accession>
<feature type="compositionally biased region" description="Basic and acidic residues" evidence="5">
    <location>
        <begin position="88"/>
        <end position="97"/>
    </location>
</feature>
<sequence>MSLASEESPEIQRPSLLPRPQGAHHDQQEDLRSVLANVPHSFGTTRSYVDMPSSDRSNNNPTQSHEILSPRPRLPASLSTLLNQSESVRLEDRERTSSDLSSFRRSSASPRRPAHQASDVQERGPRVRTPCRPILTPQRHSYHSNISRPTHPSRDAFRTFPPNRSRPSTPPRPIEQQVRRRPEQNLPHLSETTIGQALSPLRPGFARNVSDDRRSEVNFQSGNVRYSTEMQRSVTLPNRPGGYTPRPDQPRHTEILLILNQDRRRDMRNWSAGDSQRYEQGYRDAIRDVASGHGRVGNKNINIRIHDPRPEEQLLSTEPLTRSTPVIGMPPPRSLQVQQQQRRNDNLRIDSHLAQLPMTHNWSNHSPSALPTPALLTSQSIVHPPPASDYFGTAFHHTGQSNPSYSPPKRGKRQQISCYPCRSRKLKCDGKKPCAQCSRRHIDGHCDYAPNIKRRGRGKKISNGGRGRGGSEEHDTEESTTMARKRYSDHDEGHGESSAMAQERSRRYNQDDQYDIGELAMDGGMGTGSRPSRPGSEKGEERNEEAE</sequence>
<dbReference type="Proteomes" id="UP000094020">
    <property type="component" value="Chromosome 4"/>
</dbReference>
<evidence type="ECO:0000256" key="2">
    <source>
        <dbReference type="ARBA" id="ARBA00023125"/>
    </source>
</evidence>
<feature type="region of interest" description="Disordered" evidence="5">
    <location>
        <begin position="1"/>
        <end position="186"/>
    </location>
</feature>
<dbReference type="PANTHER" id="PTHR31069:SF32">
    <property type="entry name" value="ARGININE METABOLISM REGULATION PROTEIN II"/>
    <property type="match status" value="1"/>
</dbReference>
<keyword evidence="1" id="KW-0805">Transcription regulation</keyword>
<reference evidence="7" key="3">
    <citation type="submission" date="2016-07" db="EMBL/GenBank/DDBJ databases">
        <title>Evolution of pathogenesis and genome organization in the Tremellales.</title>
        <authorList>
            <person name="Cuomo C."/>
            <person name="Litvintseva A."/>
            <person name="Heitman J."/>
            <person name="Chen Y."/>
            <person name="Sun S."/>
            <person name="Springer D."/>
            <person name="Dromer F."/>
            <person name="Young S."/>
            <person name="Zeng Q."/>
            <person name="Chapman S."/>
            <person name="Gujja S."/>
            <person name="Saif S."/>
            <person name="Birren B."/>
        </authorList>
    </citation>
    <scope>NUCLEOTIDE SEQUENCE</scope>
    <source>
        <strain evidence="7">CBS 10737</strain>
    </source>
</reference>
<dbReference type="GO" id="GO:0003677">
    <property type="term" value="F:DNA binding"/>
    <property type="evidence" value="ECO:0007669"/>
    <property type="project" value="UniProtKB-KW"/>
</dbReference>
<keyword evidence="3" id="KW-0804">Transcription</keyword>
<name>A0A1B9IAC8_9TREE</name>
<dbReference type="InterPro" id="IPR036864">
    <property type="entry name" value="Zn2-C6_fun-type_DNA-bd_sf"/>
</dbReference>
<dbReference type="PANTHER" id="PTHR31069">
    <property type="entry name" value="OLEATE-ACTIVATED TRANSCRIPTION FACTOR 1-RELATED"/>
    <property type="match status" value="1"/>
</dbReference>
<reference evidence="8" key="2">
    <citation type="submission" date="2013-07" db="EMBL/GenBank/DDBJ databases">
        <authorList>
            <consortium name="The Broad Institute Genome Sequencing Platform"/>
            <person name="Cuomo C."/>
            <person name="Litvintseva A."/>
            <person name="Chen Y."/>
            <person name="Heitman J."/>
            <person name="Sun S."/>
            <person name="Springer D."/>
            <person name="Dromer F."/>
            <person name="Young S.K."/>
            <person name="Zeng Q."/>
            <person name="Gargeya S."/>
            <person name="Fitzgerald M."/>
            <person name="Abouelleil A."/>
            <person name="Alvarado L."/>
            <person name="Berlin A.M."/>
            <person name="Chapman S.B."/>
            <person name="Dewar J."/>
            <person name="Goldberg J."/>
            <person name="Griggs A."/>
            <person name="Gujja S."/>
            <person name="Hansen M."/>
            <person name="Howarth C."/>
            <person name="Imamovic A."/>
            <person name="Larimer J."/>
            <person name="McCowan C."/>
            <person name="Murphy C."/>
            <person name="Pearson M."/>
            <person name="Priest M."/>
            <person name="Roberts A."/>
            <person name="Saif S."/>
            <person name="Shea T."/>
            <person name="Sykes S."/>
            <person name="Wortman J."/>
            <person name="Nusbaum C."/>
            <person name="Birren B."/>
        </authorList>
    </citation>
    <scope>NUCLEOTIDE SEQUENCE</scope>
    <source>
        <strain evidence="8">CBS 10737</strain>
    </source>
</reference>
<keyword evidence="9" id="KW-1185">Reference proteome</keyword>
<dbReference type="Gene3D" id="4.10.240.10">
    <property type="entry name" value="Zn(2)-C6 fungal-type DNA-binding domain"/>
    <property type="match status" value="1"/>
</dbReference>
<evidence type="ECO:0000256" key="4">
    <source>
        <dbReference type="ARBA" id="ARBA00023242"/>
    </source>
</evidence>
<dbReference type="GO" id="GO:0008270">
    <property type="term" value="F:zinc ion binding"/>
    <property type="evidence" value="ECO:0007669"/>
    <property type="project" value="InterPro"/>
</dbReference>
<feature type="compositionally biased region" description="Polar residues" evidence="5">
    <location>
        <begin position="54"/>
        <end position="66"/>
    </location>
</feature>
<feature type="compositionally biased region" description="Basic and acidic residues" evidence="5">
    <location>
        <begin position="23"/>
        <end position="32"/>
    </location>
</feature>
<proteinExistence type="predicted"/>
<organism evidence="7">
    <name type="scientific">Kwoniella pini CBS 10737</name>
    <dbReference type="NCBI Taxonomy" id="1296096"/>
    <lineage>
        <taxon>Eukaryota</taxon>
        <taxon>Fungi</taxon>
        <taxon>Dikarya</taxon>
        <taxon>Basidiomycota</taxon>
        <taxon>Agaricomycotina</taxon>
        <taxon>Tremellomycetes</taxon>
        <taxon>Tremellales</taxon>
        <taxon>Cryptococcaceae</taxon>
        <taxon>Kwoniella</taxon>
    </lineage>
</organism>
<evidence type="ECO:0000256" key="3">
    <source>
        <dbReference type="ARBA" id="ARBA00023163"/>
    </source>
</evidence>
<dbReference type="KEGG" id="kpin:30170062"/>
<dbReference type="CDD" id="cd00067">
    <property type="entry name" value="GAL4"/>
    <property type="match status" value="1"/>
</dbReference>
<dbReference type="PROSITE" id="PS00463">
    <property type="entry name" value="ZN2_CY6_FUNGAL_1"/>
    <property type="match status" value="1"/>
</dbReference>
<dbReference type="InterPro" id="IPR050675">
    <property type="entry name" value="OAF3"/>
</dbReference>
<keyword evidence="2" id="KW-0238">DNA-binding</keyword>
<feature type="region of interest" description="Disordered" evidence="5">
    <location>
        <begin position="228"/>
        <end position="250"/>
    </location>
</feature>
<dbReference type="AlphaFoldDB" id="A0A1B9IAC8"/>
<dbReference type="OrthoDB" id="39175at2759"/>
<dbReference type="Pfam" id="PF00172">
    <property type="entry name" value="Zn_clus"/>
    <property type="match status" value="1"/>
</dbReference>
<feature type="compositionally biased region" description="Polar residues" evidence="5">
    <location>
        <begin position="77"/>
        <end position="87"/>
    </location>
</feature>
<dbReference type="SMART" id="SM00066">
    <property type="entry name" value="GAL4"/>
    <property type="match status" value="1"/>
</dbReference>
<dbReference type="STRING" id="1296096.A0A1B9IAC8"/>
<feature type="region of interest" description="Disordered" evidence="5">
    <location>
        <begin position="445"/>
        <end position="547"/>
    </location>
</feature>
<dbReference type="EMBL" id="CP144522">
    <property type="protein sequence ID" value="WWC69362.1"/>
    <property type="molecule type" value="Genomic_DNA"/>
</dbReference>